<organism evidence="2 3">
    <name type="scientific">Levilactobacillus hammesii DSM 16381</name>
    <dbReference type="NCBI Taxonomy" id="1423753"/>
    <lineage>
        <taxon>Bacteria</taxon>
        <taxon>Bacillati</taxon>
        <taxon>Bacillota</taxon>
        <taxon>Bacilli</taxon>
        <taxon>Lactobacillales</taxon>
        <taxon>Lactobacillaceae</taxon>
        <taxon>Levilactobacillus</taxon>
    </lineage>
</organism>
<dbReference type="AlphaFoldDB" id="A0A0R1ULQ3"/>
<keyword evidence="3" id="KW-1185">Reference proteome</keyword>
<dbReference type="InterPro" id="IPR050882">
    <property type="entry name" value="Prepilin_peptidase/N-MTase"/>
</dbReference>
<dbReference type="PANTHER" id="PTHR30487:SF0">
    <property type="entry name" value="PREPILIN LEADER PEPTIDASE_N-METHYLTRANSFERASE-RELATED"/>
    <property type="match status" value="1"/>
</dbReference>
<dbReference type="STRING" id="1423753.FD28_GL000704"/>
<proteinExistence type="predicted"/>
<comment type="caution">
    <text evidence="2">The sequence shown here is derived from an EMBL/GenBank/DDBJ whole genome shotgun (WGS) entry which is preliminary data.</text>
</comment>
<evidence type="ECO:0000313" key="3">
    <source>
        <dbReference type="Proteomes" id="UP000051580"/>
    </source>
</evidence>
<evidence type="ECO:0000313" key="2">
    <source>
        <dbReference type="EMBL" id="KRL94153.1"/>
    </source>
</evidence>
<reference evidence="2 3" key="1">
    <citation type="journal article" date="2015" name="Genome Announc.">
        <title>Expanding the biotechnology potential of lactobacilli through comparative genomics of 213 strains and associated genera.</title>
        <authorList>
            <person name="Sun Z."/>
            <person name="Harris H.M."/>
            <person name="McCann A."/>
            <person name="Guo C."/>
            <person name="Argimon S."/>
            <person name="Zhang W."/>
            <person name="Yang X."/>
            <person name="Jeffery I.B."/>
            <person name="Cooney J.C."/>
            <person name="Kagawa T.F."/>
            <person name="Liu W."/>
            <person name="Song Y."/>
            <person name="Salvetti E."/>
            <person name="Wrobel A."/>
            <person name="Rasinkangas P."/>
            <person name="Parkhill J."/>
            <person name="Rea M.C."/>
            <person name="O'Sullivan O."/>
            <person name="Ritari J."/>
            <person name="Douillard F.P."/>
            <person name="Paul Ross R."/>
            <person name="Yang R."/>
            <person name="Briner A.E."/>
            <person name="Felis G.E."/>
            <person name="de Vos W.M."/>
            <person name="Barrangou R."/>
            <person name="Klaenhammer T.R."/>
            <person name="Caufield P.W."/>
            <person name="Cui Y."/>
            <person name="Zhang H."/>
            <person name="O'Toole P.W."/>
        </authorList>
    </citation>
    <scope>NUCLEOTIDE SEQUENCE [LARGE SCALE GENOMIC DNA]</scope>
    <source>
        <strain evidence="2 3">DSM 16381</strain>
    </source>
</reference>
<dbReference type="Pfam" id="PF06750">
    <property type="entry name" value="A24_N_bact"/>
    <property type="match status" value="1"/>
</dbReference>
<accession>A0A0R1ULQ3</accession>
<dbReference type="GO" id="GO:0004190">
    <property type="term" value="F:aspartic-type endopeptidase activity"/>
    <property type="evidence" value="ECO:0007669"/>
    <property type="project" value="TreeGrafter"/>
</dbReference>
<dbReference type="Proteomes" id="UP000051580">
    <property type="component" value="Unassembled WGS sequence"/>
</dbReference>
<dbReference type="PANTHER" id="PTHR30487">
    <property type="entry name" value="TYPE 4 PREPILIN-LIKE PROTEINS LEADER PEPTIDE-PROCESSING ENZYME"/>
    <property type="match status" value="1"/>
</dbReference>
<name>A0A0R1ULQ3_9LACO</name>
<dbReference type="GO" id="GO:0005886">
    <property type="term" value="C:plasma membrane"/>
    <property type="evidence" value="ECO:0007669"/>
    <property type="project" value="TreeGrafter"/>
</dbReference>
<dbReference type="PATRIC" id="fig|1423753.3.peg.738"/>
<evidence type="ECO:0000259" key="1">
    <source>
        <dbReference type="Pfam" id="PF06750"/>
    </source>
</evidence>
<dbReference type="InterPro" id="IPR010627">
    <property type="entry name" value="Prepilin_pept_A24_N"/>
</dbReference>
<protein>
    <submittedName>
        <fullName evidence="2">Type II secretory pathway, prepilin signal peptidase PulO related peptidase</fullName>
    </submittedName>
</protein>
<dbReference type="GO" id="GO:0006465">
    <property type="term" value="P:signal peptide processing"/>
    <property type="evidence" value="ECO:0007669"/>
    <property type="project" value="TreeGrafter"/>
</dbReference>
<dbReference type="EMBL" id="AZFS01000060">
    <property type="protein sequence ID" value="KRL94153.1"/>
    <property type="molecule type" value="Genomic_DNA"/>
</dbReference>
<sequence>MFMIILFVYGSCGGSLIGALASRYATGESYWFPASHCDTCQISLAYWQLVPVLSYLLVRGKCLRCSHPIPCSTFILEVGAGLVATSITDFGSARVVLWLGLWTFAALCDAQTQTFPGWISWGATSLALWHQPPTVWVLTSLFLFMTHRLWRHWQHPAIGDGDVDLMVSYGVLFGPSSLAKWLFVASLLGLLATRSRGRLAFLPHLVASAVGWWLY</sequence>
<feature type="domain" description="Prepilin peptidase A24 N-terminal" evidence="1">
    <location>
        <begin position="8"/>
        <end position="86"/>
    </location>
</feature>
<gene>
    <name evidence="2" type="ORF">FD28_GL000704</name>
</gene>